<evidence type="ECO:0000313" key="1">
    <source>
        <dbReference type="EMBL" id="MFD2937510.1"/>
    </source>
</evidence>
<comment type="caution">
    <text evidence="1">The sequence shown here is derived from an EMBL/GenBank/DDBJ whole genome shotgun (WGS) entry which is preliminary data.</text>
</comment>
<evidence type="ECO:0000313" key="2">
    <source>
        <dbReference type="Proteomes" id="UP001597512"/>
    </source>
</evidence>
<dbReference type="EMBL" id="JBHUOM010000035">
    <property type="protein sequence ID" value="MFD2937510.1"/>
    <property type="molecule type" value="Genomic_DNA"/>
</dbReference>
<organism evidence="1 2">
    <name type="scientific">Spirosoma flavum</name>
    <dbReference type="NCBI Taxonomy" id="2048557"/>
    <lineage>
        <taxon>Bacteria</taxon>
        <taxon>Pseudomonadati</taxon>
        <taxon>Bacteroidota</taxon>
        <taxon>Cytophagia</taxon>
        <taxon>Cytophagales</taxon>
        <taxon>Cytophagaceae</taxon>
        <taxon>Spirosoma</taxon>
    </lineage>
</organism>
<gene>
    <name evidence="1" type="ORF">ACFS25_27300</name>
</gene>
<protein>
    <recommendedName>
        <fullName evidence="3">RNA polymerase sigma-70 region 2 domain-containing protein</fullName>
    </recommendedName>
</protein>
<accession>A0ABW6AU57</accession>
<dbReference type="RefSeq" id="WP_381507654.1">
    <property type="nucleotide sequence ID" value="NZ_JBHUOM010000035.1"/>
</dbReference>
<proteinExistence type="predicted"/>
<evidence type="ECO:0008006" key="3">
    <source>
        <dbReference type="Google" id="ProtNLM"/>
    </source>
</evidence>
<reference evidence="2" key="1">
    <citation type="journal article" date="2019" name="Int. J. Syst. Evol. Microbiol.">
        <title>The Global Catalogue of Microorganisms (GCM) 10K type strain sequencing project: providing services to taxonomists for standard genome sequencing and annotation.</title>
        <authorList>
            <consortium name="The Broad Institute Genomics Platform"/>
            <consortium name="The Broad Institute Genome Sequencing Center for Infectious Disease"/>
            <person name="Wu L."/>
            <person name="Ma J."/>
        </authorList>
    </citation>
    <scope>NUCLEOTIDE SEQUENCE [LARGE SCALE GENOMIC DNA]</scope>
    <source>
        <strain evidence="2">KCTC 52490</strain>
    </source>
</reference>
<dbReference type="Proteomes" id="UP001597512">
    <property type="component" value="Unassembled WGS sequence"/>
</dbReference>
<keyword evidence="2" id="KW-1185">Reference proteome</keyword>
<name>A0ABW6AU57_9BACT</name>
<sequence length="61" mass="7170">MNQDDTVNKGQTNEYPPITPAAMDSFEYVFALYRSRVHDYFYSLFVADFPDKSEEKNTDIH</sequence>